<proteinExistence type="predicted"/>
<keyword evidence="3" id="KW-1185">Reference proteome</keyword>
<name>A0A1Y1VJZ6_9FUNG</name>
<dbReference type="Proteomes" id="UP000193719">
    <property type="component" value="Unassembled WGS sequence"/>
</dbReference>
<evidence type="ECO:0000256" key="1">
    <source>
        <dbReference type="SAM" id="SignalP"/>
    </source>
</evidence>
<reference evidence="2 3" key="1">
    <citation type="submission" date="2016-08" db="EMBL/GenBank/DDBJ databases">
        <title>Genomes of anaerobic fungi encode conserved fungal cellulosomes for biomass hydrolysis.</title>
        <authorList>
            <consortium name="DOE Joint Genome Institute"/>
            <person name="Haitjema C.H."/>
            <person name="Gilmore S.P."/>
            <person name="Henske J.K."/>
            <person name="Solomon K.V."/>
            <person name="De Groot R."/>
            <person name="Kuo A."/>
            <person name="Mondo S.J."/>
            <person name="Salamov A.A."/>
            <person name="Labutti K."/>
            <person name="Zhao Z."/>
            <person name="Chiniquy J."/>
            <person name="Barry K."/>
            <person name="Brewer H.M."/>
            <person name="Purvine S.O."/>
            <person name="Wright A.T."/>
            <person name="Boxma B."/>
            <person name="Van Alen T."/>
            <person name="Hackstein J.H."/>
            <person name="Baker S.E."/>
            <person name="Grigoriev I.V."/>
            <person name="O'Malley M.A."/>
        </authorList>
    </citation>
    <scope>NUCLEOTIDE SEQUENCE [LARGE SCALE GENOMIC DNA]</scope>
    <source>
        <strain evidence="3">finn</strain>
    </source>
</reference>
<comment type="caution">
    <text evidence="2">The sequence shown here is derived from an EMBL/GenBank/DDBJ whole genome shotgun (WGS) entry which is preliminary data.</text>
</comment>
<dbReference type="OrthoDB" id="10371973at2759"/>
<accession>A0A1Y1VJZ6</accession>
<feature type="signal peptide" evidence="1">
    <location>
        <begin position="1"/>
        <end position="19"/>
    </location>
</feature>
<evidence type="ECO:0000313" key="3">
    <source>
        <dbReference type="Proteomes" id="UP000193719"/>
    </source>
</evidence>
<gene>
    <name evidence="2" type="ORF">BCR36DRAFT_580035</name>
</gene>
<organism evidence="2 3">
    <name type="scientific">Piromyces finnis</name>
    <dbReference type="NCBI Taxonomy" id="1754191"/>
    <lineage>
        <taxon>Eukaryota</taxon>
        <taxon>Fungi</taxon>
        <taxon>Fungi incertae sedis</taxon>
        <taxon>Chytridiomycota</taxon>
        <taxon>Chytridiomycota incertae sedis</taxon>
        <taxon>Neocallimastigomycetes</taxon>
        <taxon>Neocallimastigales</taxon>
        <taxon>Neocallimastigaceae</taxon>
        <taxon>Piromyces</taxon>
    </lineage>
</organism>
<evidence type="ECO:0000313" key="2">
    <source>
        <dbReference type="EMBL" id="ORX58411.1"/>
    </source>
</evidence>
<protein>
    <submittedName>
        <fullName evidence="2">Uncharacterized protein</fullName>
    </submittedName>
</protein>
<reference evidence="2 3" key="2">
    <citation type="submission" date="2016-08" db="EMBL/GenBank/DDBJ databases">
        <title>Pervasive Adenine N6-methylation of Active Genes in Fungi.</title>
        <authorList>
            <consortium name="DOE Joint Genome Institute"/>
            <person name="Mondo S.J."/>
            <person name="Dannebaum R.O."/>
            <person name="Kuo R.C."/>
            <person name="Labutti K."/>
            <person name="Haridas S."/>
            <person name="Kuo A."/>
            <person name="Salamov A."/>
            <person name="Ahrendt S.R."/>
            <person name="Lipzen A."/>
            <person name="Sullivan W."/>
            <person name="Andreopoulos W.B."/>
            <person name="Clum A."/>
            <person name="Lindquist E."/>
            <person name="Daum C."/>
            <person name="Ramamoorthy G.K."/>
            <person name="Gryganskyi A."/>
            <person name="Culley D."/>
            <person name="Magnuson J.K."/>
            <person name="James T.Y."/>
            <person name="O'Malley M.A."/>
            <person name="Stajich J.E."/>
            <person name="Spatafora J.W."/>
            <person name="Visel A."/>
            <person name="Grigoriev I.V."/>
        </authorList>
    </citation>
    <scope>NUCLEOTIDE SEQUENCE [LARGE SCALE GENOMIC DNA]</scope>
    <source>
        <strain evidence="3">finn</strain>
    </source>
</reference>
<keyword evidence="1" id="KW-0732">Signal</keyword>
<feature type="chain" id="PRO_5013390692" evidence="1">
    <location>
        <begin position="20"/>
        <end position="242"/>
    </location>
</feature>
<dbReference type="AlphaFoldDB" id="A0A1Y1VJZ6"/>
<sequence>MKLANQILLLFLVVTTALSSTFSDISFNINFNAMQIAPECQRDIDEYKPCFTLFNYSNKTNITKEACNVIYNEQCQEFYEEPFYFMPNCIDYHDIEEVLDHSVINIILSRVNSGCKTDENGKLCPIANTYSNGESISQTYGALFEATCKSPKCTTALIDILTGELKYAAAAEALSITSGNLDASTTSVMKRLLEDLNSDKCSIGNSEINNMKNSNEESDFVPIKIKNTLIVITLFLTFTLLF</sequence>
<dbReference type="EMBL" id="MCFH01000004">
    <property type="protein sequence ID" value="ORX58411.1"/>
    <property type="molecule type" value="Genomic_DNA"/>
</dbReference>